<dbReference type="AlphaFoldDB" id="A0A6J8A6X7"/>
<dbReference type="GO" id="GO:0031507">
    <property type="term" value="P:heterochromatin formation"/>
    <property type="evidence" value="ECO:0007669"/>
    <property type="project" value="TreeGrafter"/>
</dbReference>
<dbReference type="Proteomes" id="UP000507470">
    <property type="component" value="Unassembled WGS sequence"/>
</dbReference>
<dbReference type="GO" id="GO:0005882">
    <property type="term" value="C:intermediate filament"/>
    <property type="evidence" value="ECO:0007669"/>
    <property type="project" value="UniProtKB-KW"/>
</dbReference>
<dbReference type="PANTHER" id="PTHR45721">
    <property type="entry name" value="LAMIN DM0-RELATED"/>
    <property type="match status" value="1"/>
</dbReference>
<name>A0A6J8A6X7_MYTCO</name>
<evidence type="ECO:0000313" key="7">
    <source>
        <dbReference type="Proteomes" id="UP000507470"/>
    </source>
</evidence>
<evidence type="ECO:0000313" key="6">
    <source>
        <dbReference type="EMBL" id="CAC5362943.1"/>
    </source>
</evidence>
<dbReference type="EMBL" id="CACVKT020000783">
    <property type="protein sequence ID" value="CAC5362943.1"/>
    <property type="molecule type" value="Genomic_DNA"/>
</dbReference>
<dbReference type="GO" id="GO:0005200">
    <property type="term" value="F:structural constituent of cytoskeleton"/>
    <property type="evidence" value="ECO:0007669"/>
    <property type="project" value="TreeGrafter"/>
</dbReference>
<evidence type="ECO:0000256" key="4">
    <source>
        <dbReference type="SAM" id="MobiDB-lite"/>
    </source>
</evidence>
<sequence>MNYGMYQPSSFNTTYRTYYGYPGTSLAKSKSMSKSLNPTFKQSKINVGDLSRSLERSATHGLERSATHGLERSATQGLQSLQYSPGTPTTNFRPQSSFGRLSDKDELQRLNNRLSEYITRVRQLGEKNGQTDSVAFIQSIKILEDELGKLKAMYESELQNIRRQLQDTVSEKNKYQQQNGSYLQAIKDLENRLTQEINKNNELVNSINNYQLKISCLEQEITKIKSAPKPVDESPTLRKQVADFSREREDFKGRWEKEVQIRKDIEEKFAAYSKKAEFDNNILRQQLNDLKQRLDTSTTTIVNLESKIREHNKSDTDIPQLLRQVRQAAEEDMRKHQAEIERKHNDSISTLRVKMESDSAALARLEKEKAGIFGNFGDLKAKIANLEAQVSSLSQEKISLGDLIAQERLMAAAQLREMEKRLQDMQNAVFAKLQELNVSKESYIPLKAEIEAMKILLSEEEKRLRTPVNRNQVSTPYGKRNFRENAVLILTALQQLTRRKCKSGAEKLVEIFGVDAQMYF</sequence>
<proteinExistence type="predicted"/>
<protein>
    <recommendedName>
        <fullName evidence="5">IF rod domain-containing protein</fullName>
    </recommendedName>
</protein>
<dbReference type="Pfam" id="PF00038">
    <property type="entry name" value="Filament"/>
    <property type="match status" value="1"/>
</dbReference>
<feature type="domain" description="IF rod" evidence="5">
    <location>
        <begin position="103"/>
        <end position="463"/>
    </location>
</feature>
<dbReference type="GO" id="GO:0006998">
    <property type="term" value="P:nuclear envelope organization"/>
    <property type="evidence" value="ECO:0007669"/>
    <property type="project" value="TreeGrafter"/>
</dbReference>
<feature type="coiled-coil region" evidence="3">
    <location>
        <begin position="107"/>
        <end position="227"/>
    </location>
</feature>
<keyword evidence="2 3" id="KW-0175">Coiled coil</keyword>
<feature type="compositionally biased region" description="Polar residues" evidence="4">
    <location>
        <begin position="73"/>
        <end position="99"/>
    </location>
</feature>
<dbReference type="GO" id="GO:0090435">
    <property type="term" value="P:protein localization to nuclear envelope"/>
    <property type="evidence" value="ECO:0007669"/>
    <property type="project" value="TreeGrafter"/>
</dbReference>
<accession>A0A6J8A6X7</accession>
<evidence type="ECO:0000256" key="3">
    <source>
        <dbReference type="SAM" id="Coils"/>
    </source>
</evidence>
<gene>
    <name evidence="6" type="ORF">MCOR_4538</name>
</gene>
<dbReference type="GO" id="GO:0051664">
    <property type="term" value="P:nuclear pore localization"/>
    <property type="evidence" value="ECO:0007669"/>
    <property type="project" value="TreeGrafter"/>
</dbReference>
<feature type="compositionally biased region" description="Basic and acidic residues" evidence="4">
    <location>
        <begin position="56"/>
        <end position="71"/>
    </location>
</feature>
<feature type="region of interest" description="Disordered" evidence="4">
    <location>
        <begin position="56"/>
        <end position="103"/>
    </location>
</feature>
<dbReference type="GO" id="GO:0005652">
    <property type="term" value="C:nuclear lamina"/>
    <property type="evidence" value="ECO:0007669"/>
    <property type="project" value="TreeGrafter"/>
</dbReference>
<organism evidence="6 7">
    <name type="scientific">Mytilus coruscus</name>
    <name type="common">Sea mussel</name>
    <dbReference type="NCBI Taxonomy" id="42192"/>
    <lineage>
        <taxon>Eukaryota</taxon>
        <taxon>Metazoa</taxon>
        <taxon>Spiralia</taxon>
        <taxon>Lophotrochozoa</taxon>
        <taxon>Mollusca</taxon>
        <taxon>Bivalvia</taxon>
        <taxon>Autobranchia</taxon>
        <taxon>Pteriomorphia</taxon>
        <taxon>Mytilida</taxon>
        <taxon>Mytiloidea</taxon>
        <taxon>Mytilidae</taxon>
        <taxon>Mytilinae</taxon>
        <taxon>Mytilus</taxon>
    </lineage>
</organism>
<dbReference type="Gene3D" id="1.20.5.1160">
    <property type="entry name" value="Vasodilator-stimulated phosphoprotein"/>
    <property type="match status" value="1"/>
</dbReference>
<evidence type="ECO:0000256" key="2">
    <source>
        <dbReference type="ARBA" id="ARBA00023054"/>
    </source>
</evidence>
<keyword evidence="1" id="KW-0403">Intermediate filament</keyword>
<dbReference type="InterPro" id="IPR039008">
    <property type="entry name" value="IF_rod_dom"/>
</dbReference>
<reference evidence="6 7" key="1">
    <citation type="submission" date="2020-06" db="EMBL/GenBank/DDBJ databases">
        <authorList>
            <person name="Li R."/>
            <person name="Bekaert M."/>
        </authorList>
    </citation>
    <scope>NUCLEOTIDE SEQUENCE [LARGE SCALE GENOMIC DNA]</scope>
    <source>
        <strain evidence="7">wild</strain>
    </source>
</reference>
<feature type="coiled-coil region" evidence="3">
    <location>
        <begin position="273"/>
        <end position="435"/>
    </location>
</feature>
<dbReference type="PANTHER" id="PTHR45721:SF11">
    <property type="entry name" value="LAMIN DM0-RELATED"/>
    <property type="match status" value="1"/>
</dbReference>
<evidence type="ECO:0000259" key="5">
    <source>
        <dbReference type="Pfam" id="PF00038"/>
    </source>
</evidence>
<keyword evidence="7" id="KW-1185">Reference proteome</keyword>
<dbReference type="OrthoDB" id="102442at2759"/>
<evidence type="ECO:0000256" key="1">
    <source>
        <dbReference type="ARBA" id="ARBA00022754"/>
    </source>
</evidence>
<dbReference type="GO" id="GO:0007097">
    <property type="term" value="P:nuclear migration"/>
    <property type="evidence" value="ECO:0007669"/>
    <property type="project" value="TreeGrafter"/>
</dbReference>